<dbReference type="InterPro" id="IPR050487">
    <property type="entry name" value="FtsQ_DivIB"/>
</dbReference>
<evidence type="ECO:0000256" key="3">
    <source>
        <dbReference type="ARBA" id="ARBA00022618"/>
    </source>
</evidence>
<keyword evidence="5 8" id="KW-1133">Transmembrane helix</keyword>
<keyword evidence="2" id="KW-1003">Cell membrane</keyword>
<dbReference type="InterPro" id="IPR013685">
    <property type="entry name" value="POTRA_FtsQ_type"/>
</dbReference>
<feature type="transmembrane region" description="Helical" evidence="8">
    <location>
        <begin position="23"/>
        <end position="42"/>
    </location>
</feature>
<reference evidence="10 11" key="1">
    <citation type="submission" date="2017-02" db="EMBL/GenBank/DDBJ databases">
        <title>Draft genome of Acidibacillus ferrooxidans Huett2.</title>
        <authorList>
            <person name="Schopf S."/>
        </authorList>
    </citation>
    <scope>NUCLEOTIDE SEQUENCE [LARGE SCALE GENOMIC DNA]</scope>
    <source>
        <strain evidence="10 11">Huett2</strain>
    </source>
</reference>
<evidence type="ECO:0000313" key="10">
    <source>
        <dbReference type="EMBL" id="OPG16219.1"/>
    </source>
</evidence>
<dbReference type="Proteomes" id="UP000190229">
    <property type="component" value="Unassembled WGS sequence"/>
</dbReference>
<dbReference type="AlphaFoldDB" id="A0A1V4ETH7"/>
<dbReference type="Pfam" id="PF08478">
    <property type="entry name" value="POTRA_1"/>
    <property type="match status" value="1"/>
</dbReference>
<evidence type="ECO:0000256" key="8">
    <source>
        <dbReference type="SAM" id="Phobius"/>
    </source>
</evidence>
<proteinExistence type="predicted"/>
<evidence type="ECO:0000256" key="5">
    <source>
        <dbReference type="ARBA" id="ARBA00022989"/>
    </source>
</evidence>
<evidence type="ECO:0000256" key="7">
    <source>
        <dbReference type="ARBA" id="ARBA00023306"/>
    </source>
</evidence>
<keyword evidence="3" id="KW-0132">Cell division</keyword>
<keyword evidence="7" id="KW-0131">Cell cycle</keyword>
<dbReference type="InterPro" id="IPR034746">
    <property type="entry name" value="POTRA"/>
</dbReference>
<accession>A0A1V4ETH7</accession>
<evidence type="ECO:0000256" key="1">
    <source>
        <dbReference type="ARBA" id="ARBA00004370"/>
    </source>
</evidence>
<dbReference type="EMBL" id="MWPS01000021">
    <property type="protein sequence ID" value="OPG16219.1"/>
    <property type="molecule type" value="Genomic_DNA"/>
</dbReference>
<comment type="caution">
    <text evidence="10">The sequence shown here is derived from an EMBL/GenBank/DDBJ whole genome shotgun (WGS) entry which is preliminary data.</text>
</comment>
<feature type="domain" description="POTRA" evidence="9">
    <location>
        <begin position="47"/>
        <end position="117"/>
    </location>
</feature>
<dbReference type="PROSITE" id="PS51779">
    <property type="entry name" value="POTRA"/>
    <property type="match status" value="1"/>
</dbReference>
<sequence>MRSREMEYALAVEVASPKRSHRFFYLFFIFLFLLSAAVVTYLKSPLSVVKSIQINGTIDVPASLVARDLGIQVGDNLWQISATAAEHRILSDFPIVQSVDVTRSFVTQTVRVTITQKRLVGILDANHSFYQILSDGTVLTQDPTGIGANAPILSVTGNLSVSPGTRVTNPGLLALCHTIGNVPAGLISPFSEFNVEPYQGKLAIVGYTKDRFEVLLPIDRLAVALQMFEAIHAKLLSSRVAPGLVDLISSQEGVYKPY</sequence>
<comment type="subcellular location">
    <subcellularLocation>
        <location evidence="1">Membrane</location>
    </subcellularLocation>
</comment>
<dbReference type="GO" id="GO:0005886">
    <property type="term" value="C:plasma membrane"/>
    <property type="evidence" value="ECO:0007669"/>
    <property type="project" value="TreeGrafter"/>
</dbReference>
<dbReference type="OrthoDB" id="2989442at2"/>
<evidence type="ECO:0000256" key="6">
    <source>
        <dbReference type="ARBA" id="ARBA00023136"/>
    </source>
</evidence>
<dbReference type="GO" id="GO:0051301">
    <property type="term" value="P:cell division"/>
    <property type="evidence" value="ECO:0007669"/>
    <property type="project" value="UniProtKB-KW"/>
</dbReference>
<protein>
    <recommendedName>
        <fullName evidence="9">POTRA domain-containing protein</fullName>
    </recommendedName>
</protein>
<keyword evidence="6 8" id="KW-0472">Membrane</keyword>
<evidence type="ECO:0000259" key="9">
    <source>
        <dbReference type="PROSITE" id="PS51779"/>
    </source>
</evidence>
<keyword evidence="11" id="KW-1185">Reference proteome</keyword>
<name>A0A1V4ETH7_9BACL</name>
<evidence type="ECO:0000313" key="11">
    <source>
        <dbReference type="Proteomes" id="UP000190229"/>
    </source>
</evidence>
<evidence type="ECO:0000256" key="2">
    <source>
        <dbReference type="ARBA" id="ARBA00022475"/>
    </source>
</evidence>
<keyword evidence="4 8" id="KW-0812">Transmembrane</keyword>
<organism evidence="10 11">
    <name type="scientific">Ferroacidibacillus organovorans</name>
    <dbReference type="NCBI Taxonomy" id="1765683"/>
    <lineage>
        <taxon>Bacteria</taxon>
        <taxon>Bacillati</taxon>
        <taxon>Bacillota</taxon>
        <taxon>Bacilli</taxon>
        <taxon>Bacillales</taxon>
        <taxon>Alicyclobacillaceae</taxon>
        <taxon>Ferroacidibacillus</taxon>
    </lineage>
</organism>
<dbReference type="PANTHER" id="PTHR37820">
    <property type="entry name" value="CELL DIVISION PROTEIN DIVIB"/>
    <property type="match status" value="1"/>
</dbReference>
<dbReference type="Gene3D" id="3.40.50.10960">
    <property type="match status" value="1"/>
</dbReference>
<gene>
    <name evidence="10" type="ORF">B2M26_07865</name>
</gene>
<dbReference type="PANTHER" id="PTHR37820:SF1">
    <property type="entry name" value="CELL DIVISION PROTEIN FTSQ"/>
    <property type="match status" value="1"/>
</dbReference>
<evidence type="ECO:0000256" key="4">
    <source>
        <dbReference type="ARBA" id="ARBA00022692"/>
    </source>
</evidence>